<dbReference type="Pfam" id="PF25603">
    <property type="entry name" value="SPT23_MGA2_DBD"/>
    <property type="match status" value="2"/>
</dbReference>
<evidence type="ECO:0000256" key="1">
    <source>
        <dbReference type="SAM" id="MobiDB-lite"/>
    </source>
</evidence>
<dbReference type="OrthoDB" id="71307at2759"/>
<name>A0A9P4K644_9PLEO</name>
<dbReference type="AlphaFoldDB" id="A0A9P4K644"/>
<protein>
    <recommendedName>
        <fullName evidence="2">SPT23/MGA2-like DNA-binding domain-containing protein</fullName>
    </recommendedName>
</protein>
<feature type="region of interest" description="Disordered" evidence="1">
    <location>
        <begin position="43"/>
        <end position="66"/>
    </location>
</feature>
<comment type="caution">
    <text evidence="3">The sequence shown here is derived from an EMBL/GenBank/DDBJ whole genome shotgun (WGS) entry which is preliminary data.</text>
</comment>
<feature type="domain" description="SPT23/MGA2-like DNA-binding" evidence="2">
    <location>
        <begin position="283"/>
        <end position="398"/>
    </location>
</feature>
<organism evidence="3 4">
    <name type="scientific">Lojkania enalia</name>
    <dbReference type="NCBI Taxonomy" id="147567"/>
    <lineage>
        <taxon>Eukaryota</taxon>
        <taxon>Fungi</taxon>
        <taxon>Dikarya</taxon>
        <taxon>Ascomycota</taxon>
        <taxon>Pezizomycotina</taxon>
        <taxon>Dothideomycetes</taxon>
        <taxon>Pleosporomycetidae</taxon>
        <taxon>Pleosporales</taxon>
        <taxon>Pleosporales incertae sedis</taxon>
        <taxon>Lojkania</taxon>
    </lineage>
</organism>
<feature type="region of interest" description="Disordered" evidence="1">
    <location>
        <begin position="251"/>
        <end position="284"/>
    </location>
</feature>
<feature type="domain" description="SPT23/MGA2-like DNA-binding" evidence="2">
    <location>
        <begin position="175"/>
        <end position="253"/>
    </location>
</feature>
<feature type="region of interest" description="Disordered" evidence="1">
    <location>
        <begin position="447"/>
        <end position="581"/>
    </location>
</feature>
<dbReference type="InterPro" id="IPR057962">
    <property type="entry name" value="SPT23_MGA2_DBD"/>
</dbReference>
<feature type="compositionally biased region" description="Polar residues" evidence="1">
    <location>
        <begin position="560"/>
        <end position="580"/>
    </location>
</feature>
<feature type="compositionally biased region" description="Basic and acidic residues" evidence="1">
    <location>
        <begin position="251"/>
        <end position="260"/>
    </location>
</feature>
<evidence type="ECO:0000259" key="2">
    <source>
        <dbReference type="Pfam" id="PF25603"/>
    </source>
</evidence>
<dbReference type="Proteomes" id="UP000800093">
    <property type="component" value="Unassembled WGS sequence"/>
</dbReference>
<feature type="compositionally biased region" description="Polar residues" evidence="1">
    <location>
        <begin position="88"/>
        <end position="110"/>
    </location>
</feature>
<proteinExistence type="predicted"/>
<dbReference type="EMBL" id="ML986653">
    <property type="protein sequence ID" value="KAF2261648.1"/>
    <property type="molecule type" value="Genomic_DNA"/>
</dbReference>
<feature type="compositionally biased region" description="Polar residues" evidence="1">
    <location>
        <begin position="447"/>
        <end position="480"/>
    </location>
</feature>
<feature type="compositionally biased region" description="Polar residues" evidence="1">
    <location>
        <begin position="522"/>
        <end position="531"/>
    </location>
</feature>
<feature type="compositionally biased region" description="Low complexity" evidence="1">
    <location>
        <begin position="485"/>
        <end position="497"/>
    </location>
</feature>
<evidence type="ECO:0000313" key="4">
    <source>
        <dbReference type="Proteomes" id="UP000800093"/>
    </source>
</evidence>
<feature type="compositionally biased region" description="Low complexity" evidence="1">
    <location>
        <begin position="118"/>
        <end position="131"/>
    </location>
</feature>
<evidence type="ECO:0000313" key="3">
    <source>
        <dbReference type="EMBL" id="KAF2261648.1"/>
    </source>
</evidence>
<keyword evidence="4" id="KW-1185">Reference proteome</keyword>
<feature type="region of interest" description="Disordered" evidence="1">
    <location>
        <begin position="88"/>
        <end position="146"/>
    </location>
</feature>
<gene>
    <name evidence="3" type="ORF">CC78DRAFT_344628</name>
</gene>
<sequence>MDSLFLMSTNDRKLHTVNPNDLHELHDLNDLFDLNRLDYDYPGSYAPDPSASTDGPSRDSGVDLRSFQDPWSPVVKLEPMDNFAVFGETSQVSSTPSPAQDLIFSSNNSPGDFVRGQSRTSTSSPEAATAANLPPRNANASPQEDDDWKLFATPDVIHIPQSAETAKVYLFPDKTKTRAETQIRVQLILDPVGDKYEHMHFPRKTLAKPKLLASAEEKKEAEAKGESLYMDLSLICATAVEGTERYERAMRRARGEEQTPRRPQGVAISDLEKDDPAHPQNGGEVLICEGCKERERKRYDRKKKRAEDEDEWWKYEDDRIIMINEKEFKKWKEIESSDQSFSSRARQVEFAMRIACYCRHQEEKAPVGYRVIFTFKDSVGNLVAQHLSEIFQITDDHKNKEIAPEGLPRPLTIPTTMSSYVHPQYPHPNVVPIYQYPVEGQFLPPTAMNSFSQPPTPVMSSFHNPRSPLENNFSHPTTPTGLPRQSAHPQPFASSSAPAPPPFSRSHTHQPHQPQYEAPMLSPTSQVTPDSQYLPRPLSMDNFQFSSGMQYPHQGFASAPPSSVSTPLNLSRPASPTWEQGPTKKKMMCVFYYVDDDDNQQ</sequence>
<reference evidence="4" key="1">
    <citation type="journal article" date="2020" name="Stud. Mycol.">
        <title>101 Dothideomycetes genomes: A test case for predicting lifestyles and emergence of pathogens.</title>
        <authorList>
            <person name="Haridas S."/>
            <person name="Albert R."/>
            <person name="Binder M."/>
            <person name="Bloem J."/>
            <person name="LaButti K."/>
            <person name="Salamov A."/>
            <person name="Andreopoulos B."/>
            <person name="Baker S."/>
            <person name="Barry K."/>
            <person name="Bills G."/>
            <person name="Bluhm B."/>
            <person name="Cannon C."/>
            <person name="Castanera R."/>
            <person name="Culley D."/>
            <person name="Daum C."/>
            <person name="Ezra D."/>
            <person name="Gonzalez J."/>
            <person name="Henrissat B."/>
            <person name="Kuo A."/>
            <person name="Liang C."/>
            <person name="Lipzen A."/>
            <person name="Lutzoni F."/>
            <person name="Magnuson J."/>
            <person name="Mondo S."/>
            <person name="Nolan M."/>
            <person name="Ohm R."/>
            <person name="Pangilinan J."/>
            <person name="Park H.-J."/>
            <person name="Ramirez L."/>
            <person name="Alfaro M."/>
            <person name="Sun H."/>
            <person name="Tritt A."/>
            <person name="Yoshinaga Y."/>
            <person name="Zwiers L.-H."/>
            <person name="Turgeon B."/>
            <person name="Goodwin S."/>
            <person name="Spatafora J."/>
            <person name="Crous P."/>
            <person name="Grigoriev I."/>
        </authorList>
    </citation>
    <scope>NUCLEOTIDE SEQUENCE [LARGE SCALE GENOMIC DNA]</scope>
    <source>
        <strain evidence="4">CBS 304.66</strain>
    </source>
</reference>
<accession>A0A9P4K644</accession>